<evidence type="ECO:0000313" key="4">
    <source>
        <dbReference type="Proteomes" id="UP000186601"/>
    </source>
</evidence>
<evidence type="ECO:0000256" key="1">
    <source>
        <dbReference type="SAM" id="MobiDB-lite"/>
    </source>
</evidence>
<dbReference type="Proteomes" id="UP000186601">
    <property type="component" value="Unassembled WGS sequence"/>
</dbReference>
<dbReference type="EMBL" id="MLYV02000848">
    <property type="protein sequence ID" value="PSR76360.1"/>
    <property type="molecule type" value="Genomic_DNA"/>
</dbReference>
<proteinExistence type="predicted"/>
<evidence type="ECO:0000313" key="3">
    <source>
        <dbReference type="EMBL" id="PSR76360.1"/>
    </source>
</evidence>
<accession>A0A2R6NTI8</accession>
<gene>
    <name evidence="3" type="ORF">PHLCEN_2v8500</name>
</gene>
<feature type="region of interest" description="Disordered" evidence="1">
    <location>
        <begin position="1"/>
        <end position="29"/>
    </location>
</feature>
<dbReference type="AlphaFoldDB" id="A0A2R6NTI8"/>
<protein>
    <submittedName>
        <fullName evidence="3">Uncharacterized protein</fullName>
    </submittedName>
</protein>
<keyword evidence="2" id="KW-1133">Transmembrane helix</keyword>
<keyword evidence="4" id="KW-1185">Reference proteome</keyword>
<comment type="caution">
    <text evidence="3">The sequence shown here is derived from an EMBL/GenBank/DDBJ whole genome shotgun (WGS) entry which is preliminary data.</text>
</comment>
<name>A0A2R6NTI8_9APHY</name>
<reference evidence="3 4" key="1">
    <citation type="submission" date="2018-02" db="EMBL/GenBank/DDBJ databases">
        <title>Genome sequence of the basidiomycete white-rot fungus Phlebia centrifuga.</title>
        <authorList>
            <person name="Granchi Z."/>
            <person name="Peng M."/>
            <person name="de Vries R.P."/>
            <person name="Hilden K."/>
            <person name="Makela M.R."/>
            <person name="Grigoriev I."/>
            <person name="Riley R."/>
        </authorList>
    </citation>
    <scope>NUCLEOTIDE SEQUENCE [LARGE SCALE GENOMIC DNA]</scope>
    <source>
        <strain evidence="3 4">FBCC195</strain>
    </source>
</reference>
<keyword evidence="2" id="KW-0472">Membrane</keyword>
<feature type="transmembrane region" description="Helical" evidence="2">
    <location>
        <begin position="42"/>
        <end position="62"/>
    </location>
</feature>
<sequence length="87" mass="9785">MPPTHIGYKPLLTDPCSESSPEEALSDQPYSERRCPWYRRTIVLWAVIAMQSAIVLALVAHYEAGSQSSCARETLLYCKARCAPYVH</sequence>
<evidence type="ECO:0000256" key="2">
    <source>
        <dbReference type="SAM" id="Phobius"/>
    </source>
</evidence>
<keyword evidence="2" id="KW-0812">Transmembrane</keyword>
<organism evidence="3 4">
    <name type="scientific">Hermanssonia centrifuga</name>
    <dbReference type="NCBI Taxonomy" id="98765"/>
    <lineage>
        <taxon>Eukaryota</taxon>
        <taxon>Fungi</taxon>
        <taxon>Dikarya</taxon>
        <taxon>Basidiomycota</taxon>
        <taxon>Agaricomycotina</taxon>
        <taxon>Agaricomycetes</taxon>
        <taxon>Polyporales</taxon>
        <taxon>Meruliaceae</taxon>
        <taxon>Hermanssonia</taxon>
    </lineage>
</organism>